<dbReference type="SMART" id="SM00256">
    <property type="entry name" value="FBOX"/>
    <property type="match status" value="1"/>
</dbReference>
<dbReference type="SUPFAM" id="SSF50969">
    <property type="entry name" value="YVTN repeat-like/Quinoprotein amine dehydrogenase"/>
    <property type="match status" value="1"/>
</dbReference>
<dbReference type="EMBL" id="DF847215">
    <property type="protein sequence ID" value="GAT51465.1"/>
    <property type="molecule type" value="Genomic_DNA"/>
</dbReference>
<dbReference type="InterPro" id="IPR001810">
    <property type="entry name" value="F-box_dom"/>
</dbReference>
<protein>
    <recommendedName>
        <fullName evidence="1">F-box domain-containing protein</fullName>
    </recommendedName>
</protein>
<dbReference type="InterPro" id="IPR011044">
    <property type="entry name" value="Quino_amine_DH_bsu"/>
</dbReference>
<evidence type="ECO:0000313" key="2">
    <source>
        <dbReference type="EMBL" id="GAT51465.1"/>
    </source>
</evidence>
<evidence type="ECO:0000313" key="3">
    <source>
        <dbReference type="Proteomes" id="UP000815677"/>
    </source>
</evidence>
<name>A0ABQ0LKA8_MYCCL</name>
<dbReference type="PROSITE" id="PS50181">
    <property type="entry name" value="FBOX"/>
    <property type="match status" value="1"/>
</dbReference>
<dbReference type="InterPro" id="IPR036047">
    <property type="entry name" value="F-box-like_dom_sf"/>
</dbReference>
<dbReference type="SUPFAM" id="SSF81383">
    <property type="entry name" value="F-box domain"/>
    <property type="match status" value="1"/>
</dbReference>
<accession>A0ABQ0LKA8</accession>
<evidence type="ECO:0000259" key="1">
    <source>
        <dbReference type="PROSITE" id="PS50181"/>
    </source>
</evidence>
<sequence length="572" mass="63869">MPVSFTDLPSELILACLEYLPYTDLGACLLANRHLNSLIRNSPRTLYLAEQSLAGVDANPFHPAISGLCLKEKRALLREREDRWLFFRPVSLEYPEIDFLASRAVYWISGDYWVIGDAVDPAFPRSVGLKFLRTAPGPSQWTKASPGTMLRLVDFVAVPEELDLIAMITHSPSAQSTSSIHIHLLSFSSLSTGTAGPHPLAASSVIHVLDAGPYDGGPSVTIDISGRTLAFCMLYLSARDEDNEEGREHARQRDGLYLYDWQTGKRMTEEPLPVHHNGAVGLTFLSPDLLLLSNTSTNSLDILSIPTLTITHTLALPELQARHQLCPFQFRTLPNPAWADPRTRFSRSYTRFLPDPECTLVQCAFQTMSPMYEYTLHVFVLRRAAVLDVLARCLPFEDHDDTPRRVLWSTWGPTCTRFLDATGELSMHPCTTLTGERLVSLSRRPGEPAKHSIRVRNFAPGAVERVRRLVAKDPDGVLFTETASLRVVEADPEDEPYDIDDGLPFPPQPAPRIASFGSFDDPASLRSEMPYVETTSEQRFDYEAVEINHESIVGTRFGDLLGIRDVEVLYFG</sequence>
<dbReference type="Proteomes" id="UP000815677">
    <property type="component" value="Unassembled WGS sequence"/>
</dbReference>
<keyword evidence="3" id="KW-1185">Reference proteome</keyword>
<reference evidence="2" key="1">
    <citation type="submission" date="2014-09" db="EMBL/GenBank/DDBJ databases">
        <title>Genome sequence of the luminous mushroom Mycena chlorophos for searching fungal bioluminescence genes.</title>
        <authorList>
            <person name="Tanaka Y."/>
            <person name="Kasuga D."/>
            <person name="Oba Y."/>
            <person name="Hase S."/>
            <person name="Sato K."/>
            <person name="Oba Y."/>
            <person name="Sakakibara Y."/>
        </authorList>
    </citation>
    <scope>NUCLEOTIDE SEQUENCE</scope>
</reference>
<organism evidence="2 3">
    <name type="scientific">Mycena chlorophos</name>
    <name type="common">Agaric fungus</name>
    <name type="synonym">Agaricus chlorophos</name>
    <dbReference type="NCBI Taxonomy" id="658473"/>
    <lineage>
        <taxon>Eukaryota</taxon>
        <taxon>Fungi</taxon>
        <taxon>Dikarya</taxon>
        <taxon>Basidiomycota</taxon>
        <taxon>Agaricomycotina</taxon>
        <taxon>Agaricomycetes</taxon>
        <taxon>Agaricomycetidae</taxon>
        <taxon>Agaricales</taxon>
        <taxon>Marasmiineae</taxon>
        <taxon>Mycenaceae</taxon>
        <taxon>Mycena</taxon>
    </lineage>
</organism>
<proteinExistence type="predicted"/>
<dbReference type="Pfam" id="PF00646">
    <property type="entry name" value="F-box"/>
    <property type="match status" value="1"/>
</dbReference>
<dbReference type="CDD" id="cd09917">
    <property type="entry name" value="F-box_SF"/>
    <property type="match status" value="1"/>
</dbReference>
<feature type="domain" description="F-box" evidence="1">
    <location>
        <begin position="2"/>
        <end position="50"/>
    </location>
</feature>
<gene>
    <name evidence="2" type="ORF">MCHLO_08607</name>
</gene>